<organism evidence="1">
    <name type="scientific">Rhizobium leguminosarum</name>
    <dbReference type="NCBI Taxonomy" id="384"/>
    <lineage>
        <taxon>Bacteria</taxon>
        <taxon>Pseudomonadati</taxon>
        <taxon>Pseudomonadota</taxon>
        <taxon>Alphaproteobacteria</taxon>
        <taxon>Hyphomicrobiales</taxon>
        <taxon>Rhizobiaceae</taxon>
        <taxon>Rhizobium/Agrobacterium group</taxon>
        <taxon>Rhizobium</taxon>
    </lineage>
</organism>
<reference evidence="1" key="1">
    <citation type="submission" date="2016-03" db="EMBL/GenBank/DDBJ databases">
        <title>Microsymbionts genomes from the relict species Vavilovia formosa.</title>
        <authorList>
            <person name="Chirak E."/>
            <person name="Kimeklis A."/>
            <person name="Kopat V."/>
            <person name="Andronov E."/>
        </authorList>
    </citation>
    <scope>NUCLEOTIDE SEQUENCE [LARGE SCALE GENOMIC DNA]</scope>
    <source>
        <strain evidence="1">Vaf12</strain>
    </source>
</reference>
<protein>
    <submittedName>
        <fullName evidence="1">Uncharacterized protein</fullName>
    </submittedName>
</protein>
<sequence length="60" mass="6404">MASDQSPDVIEGFEVRTEKRGGIANLNIGIGVKTVVGKVPQSVGDSMTEPNIYGRPFDPE</sequence>
<comment type="caution">
    <text evidence="1">The sequence shown here is derived from an EMBL/GenBank/DDBJ whole genome shotgun (WGS) entry which is preliminary data.</text>
</comment>
<dbReference type="AlphaFoldDB" id="A0A154I7J5"/>
<accession>A0A154I7J5</accession>
<proteinExistence type="predicted"/>
<gene>
    <name evidence="1" type="ORF">A4A59_05250</name>
</gene>
<name>A0A154I7J5_RHILE</name>
<dbReference type="EMBL" id="LVYU01000156">
    <property type="protein sequence ID" value="KZA96502.1"/>
    <property type="molecule type" value="Genomic_DNA"/>
</dbReference>
<evidence type="ECO:0000313" key="1">
    <source>
        <dbReference type="EMBL" id="KZA96502.1"/>
    </source>
</evidence>